<feature type="compositionally biased region" description="Basic and acidic residues" evidence="1">
    <location>
        <begin position="264"/>
        <end position="281"/>
    </location>
</feature>
<evidence type="ECO:0000313" key="2">
    <source>
        <dbReference type="EMBL" id="OMO85106.1"/>
    </source>
</evidence>
<gene>
    <name evidence="2" type="ORF">CCACVL1_10399</name>
</gene>
<name>A0A1R3IRA9_COCAP</name>
<dbReference type="AlphaFoldDB" id="A0A1R3IRA9"/>
<organism evidence="2 3">
    <name type="scientific">Corchorus capsularis</name>
    <name type="common">Jute</name>
    <dbReference type="NCBI Taxonomy" id="210143"/>
    <lineage>
        <taxon>Eukaryota</taxon>
        <taxon>Viridiplantae</taxon>
        <taxon>Streptophyta</taxon>
        <taxon>Embryophyta</taxon>
        <taxon>Tracheophyta</taxon>
        <taxon>Spermatophyta</taxon>
        <taxon>Magnoliopsida</taxon>
        <taxon>eudicotyledons</taxon>
        <taxon>Gunneridae</taxon>
        <taxon>Pentapetalae</taxon>
        <taxon>rosids</taxon>
        <taxon>malvids</taxon>
        <taxon>Malvales</taxon>
        <taxon>Malvaceae</taxon>
        <taxon>Grewioideae</taxon>
        <taxon>Apeibeae</taxon>
        <taxon>Corchorus</taxon>
    </lineage>
</organism>
<evidence type="ECO:0000256" key="1">
    <source>
        <dbReference type="SAM" id="MobiDB-lite"/>
    </source>
</evidence>
<sequence>MSDRPPPVVHVKWPSIVPPLVVHVKCLCSISARQQLTVDIIRVFTCRCGYQYPCSMRLAQGLHPGEVEFDTGEASRENALEVYTFFRNVLRRDENVRVWPPPPFGIVPYPYVGGAAIADVADWPKDLPSESAGPSQCRFAGLSQTRSVLVGLLPGPEARERLSSNGEWRMYGKGNRPTIFNEVSKAMEDNGYPNRSYRACIKRFDEYNNPLDLLKGEDYMGRAKNPLDLRGVMSKAEAQTVRNFVGYVHFIYCKMLDLEPTLEEPMKPTEVEEQPHEGKEEEPPEGEED</sequence>
<dbReference type="Proteomes" id="UP000188268">
    <property type="component" value="Unassembled WGS sequence"/>
</dbReference>
<feature type="region of interest" description="Disordered" evidence="1">
    <location>
        <begin position="263"/>
        <end position="289"/>
    </location>
</feature>
<proteinExistence type="predicted"/>
<protein>
    <submittedName>
        <fullName evidence="2">Uncharacterized protein</fullName>
    </submittedName>
</protein>
<dbReference type="Gramene" id="OMO85106">
    <property type="protein sequence ID" value="OMO85106"/>
    <property type="gene ID" value="CCACVL1_10399"/>
</dbReference>
<reference evidence="2 3" key="1">
    <citation type="submission" date="2013-09" db="EMBL/GenBank/DDBJ databases">
        <title>Corchorus capsularis genome sequencing.</title>
        <authorList>
            <person name="Alam M."/>
            <person name="Haque M.S."/>
            <person name="Islam M.S."/>
            <person name="Emdad E.M."/>
            <person name="Islam M.M."/>
            <person name="Ahmed B."/>
            <person name="Halim A."/>
            <person name="Hossen Q.M.M."/>
            <person name="Hossain M.Z."/>
            <person name="Ahmed R."/>
            <person name="Khan M.M."/>
            <person name="Islam R."/>
            <person name="Rashid M.M."/>
            <person name="Khan S.A."/>
            <person name="Rahman M.S."/>
            <person name="Alam M."/>
        </authorList>
    </citation>
    <scope>NUCLEOTIDE SEQUENCE [LARGE SCALE GENOMIC DNA]</scope>
    <source>
        <strain evidence="3">cv. CVL-1</strain>
        <tissue evidence="2">Whole seedling</tissue>
    </source>
</reference>
<comment type="caution">
    <text evidence="2">The sequence shown here is derived from an EMBL/GenBank/DDBJ whole genome shotgun (WGS) entry which is preliminary data.</text>
</comment>
<dbReference type="EMBL" id="AWWV01009645">
    <property type="protein sequence ID" value="OMO85106.1"/>
    <property type="molecule type" value="Genomic_DNA"/>
</dbReference>
<keyword evidence="3" id="KW-1185">Reference proteome</keyword>
<accession>A0A1R3IRA9</accession>
<evidence type="ECO:0000313" key="3">
    <source>
        <dbReference type="Proteomes" id="UP000188268"/>
    </source>
</evidence>